<feature type="transmembrane region" description="Helical" evidence="7">
    <location>
        <begin position="258"/>
        <end position="275"/>
    </location>
</feature>
<reference evidence="9 10" key="1">
    <citation type="submission" date="2018-07" db="EMBL/GenBank/DDBJ databases">
        <title>Marsedoiliclastica nanhaica gen. nov. sp. nov., a novel marine hydrocarbonoclastic bacterium isolated from an in-situ enriched hydrocarbon-degrading consortium in deep-sea sediment.</title>
        <authorList>
            <person name="Dong C."/>
            <person name="Ma T."/>
            <person name="Liu R."/>
            <person name="Shao Z."/>
        </authorList>
    </citation>
    <scope>NUCLEOTIDE SEQUENCE [LARGE SCALE GENOMIC DNA]</scope>
    <source>
        <strain evidence="10">soil36-7</strain>
    </source>
</reference>
<keyword evidence="10" id="KW-1185">Reference proteome</keyword>
<feature type="transmembrane region" description="Helical" evidence="7">
    <location>
        <begin position="198"/>
        <end position="221"/>
    </location>
</feature>
<dbReference type="Proteomes" id="UP000298049">
    <property type="component" value="Chromosome"/>
</dbReference>
<dbReference type="RefSeq" id="WP_136549512.1">
    <property type="nucleotide sequence ID" value="NZ_CP031093.1"/>
</dbReference>
<organism evidence="9 10">
    <name type="scientific">Hydrocarboniclastica marina</name>
    <dbReference type="NCBI Taxonomy" id="2259620"/>
    <lineage>
        <taxon>Bacteria</taxon>
        <taxon>Pseudomonadati</taxon>
        <taxon>Pseudomonadota</taxon>
        <taxon>Gammaproteobacteria</taxon>
        <taxon>Alteromonadales</taxon>
        <taxon>Alteromonadaceae</taxon>
        <taxon>Hydrocarboniclastica</taxon>
    </lineage>
</organism>
<gene>
    <name evidence="9" type="ORF">soil367_13175</name>
</gene>
<evidence type="ECO:0000259" key="8">
    <source>
        <dbReference type="Pfam" id="PF00999"/>
    </source>
</evidence>
<comment type="subcellular location">
    <subcellularLocation>
        <location evidence="1">Membrane</location>
        <topology evidence="1">Multi-pass membrane protein</topology>
    </subcellularLocation>
</comment>
<dbReference type="InterPro" id="IPR038770">
    <property type="entry name" value="Na+/solute_symporter_sf"/>
</dbReference>
<keyword evidence="4 7" id="KW-1133">Transmembrane helix</keyword>
<dbReference type="AlphaFoldDB" id="A0A4P7XIC0"/>
<dbReference type="PANTHER" id="PTHR31382:SF1">
    <property type="entry name" value="SODIUM ION_PROTON EXCHANGER (EUROFUNG)"/>
    <property type="match status" value="1"/>
</dbReference>
<keyword evidence="6 7" id="KW-0472">Membrane</keyword>
<feature type="transmembrane region" description="Helical" evidence="7">
    <location>
        <begin position="346"/>
        <end position="363"/>
    </location>
</feature>
<name>A0A4P7XIC0_9ALTE</name>
<feature type="transmembrane region" description="Helical" evidence="7">
    <location>
        <begin position="169"/>
        <end position="186"/>
    </location>
</feature>
<dbReference type="Pfam" id="PF00999">
    <property type="entry name" value="Na_H_Exchanger"/>
    <property type="match status" value="1"/>
</dbReference>
<feature type="transmembrane region" description="Helical" evidence="7">
    <location>
        <begin position="123"/>
        <end position="148"/>
    </location>
</feature>
<proteinExistence type="predicted"/>
<keyword evidence="2" id="KW-0813">Transport</keyword>
<dbReference type="PANTHER" id="PTHR31382">
    <property type="entry name" value="NA(+)/H(+) ANTIPORTER"/>
    <property type="match status" value="1"/>
</dbReference>
<dbReference type="GO" id="GO:0042391">
    <property type="term" value="P:regulation of membrane potential"/>
    <property type="evidence" value="ECO:0007669"/>
    <property type="project" value="InterPro"/>
</dbReference>
<sequence length="412" mass="44140">MDQLNLALAAVGIVVIVLGLLSQPLNRSVFSLPLMAFLFGVSIGPVGLGLLDVDQWGDPVRIMEEGARLTLGISLMGIALRIPRAYIFTHWRTFVVLLGLGMPLMFLVSSLLVYWLLGVPLLLAMLVGAAICPTDPVVSSSMVTGSLAKASLPGRFRHTLSAESGANDGLAYLLVLLPMLLLSAKDTSTAWSEWLTHALLWEVGGAIIFGVLTGWLFGQALQWAERNKTIDHASFLAATLALTVLVLGVGKLIGTDSLLAVFAAGIAFDQVVGGSERAEEGSVQESVNLFFTLPIFVLFGLMIPVAQWFELGWPGVALAVLVLLLRRLPVLLLLRPLMPRWREMRMALTAGYFGPIGISALFYAMMIDSRAGHDIAWTVGSLVVCASLFAHGMGAAPGAKLYARLYPGDNDS</sequence>
<feature type="transmembrane region" description="Helical" evidence="7">
    <location>
        <begin position="287"/>
        <end position="309"/>
    </location>
</feature>
<feature type="transmembrane region" description="Helical" evidence="7">
    <location>
        <begin position="233"/>
        <end position="252"/>
    </location>
</feature>
<protein>
    <submittedName>
        <fullName evidence="9">Sodium:proton antiporter</fullName>
    </submittedName>
</protein>
<feature type="transmembrane region" description="Helical" evidence="7">
    <location>
        <begin position="375"/>
        <end position="396"/>
    </location>
</feature>
<keyword evidence="5" id="KW-0406">Ion transport</keyword>
<evidence type="ECO:0000256" key="7">
    <source>
        <dbReference type="SAM" id="Phobius"/>
    </source>
</evidence>
<keyword evidence="3 7" id="KW-0812">Transmembrane</keyword>
<feature type="transmembrane region" description="Helical" evidence="7">
    <location>
        <begin position="29"/>
        <end position="51"/>
    </location>
</feature>
<dbReference type="InterPro" id="IPR004712">
    <property type="entry name" value="Na+/H+_antiporter_fungi"/>
</dbReference>
<evidence type="ECO:0000256" key="4">
    <source>
        <dbReference type="ARBA" id="ARBA00022989"/>
    </source>
</evidence>
<feature type="transmembrane region" description="Helical" evidence="7">
    <location>
        <begin position="66"/>
        <end position="82"/>
    </location>
</feature>
<evidence type="ECO:0000313" key="10">
    <source>
        <dbReference type="Proteomes" id="UP000298049"/>
    </source>
</evidence>
<dbReference type="Gene3D" id="1.20.1530.20">
    <property type="match status" value="1"/>
</dbReference>
<feature type="transmembrane region" description="Helical" evidence="7">
    <location>
        <begin position="94"/>
        <end position="117"/>
    </location>
</feature>
<evidence type="ECO:0000256" key="5">
    <source>
        <dbReference type="ARBA" id="ARBA00023065"/>
    </source>
</evidence>
<evidence type="ECO:0000256" key="6">
    <source>
        <dbReference type="ARBA" id="ARBA00023136"/>
    </source>
</evidence>
<dbReference type="GO" id="GO:0005886">
    <property type="term" value="C:plasma membrane"/>
    <property type="evidence" value="ECO:0007669"/>
    <property type="project" value="InterPro"/>
</dbReference>
<evidence type="ECO:0000256" key="2">
    <source>
        <dbReference type="ARBA" id="ARBA00022449"/>
    </source>
</evidence>
<dbReference type="GO" id="GO:0120029">
    <property type="term" value="P:proton export across plasma membrane"/>
    <property type="evidence" value="ECO:0007669"/>
    <property type="project" value="InterPro"/>
</dbReference>
<feature type="domain" description="Cation/H+ exchanger transmembrane" evidence="8">
    <location>
        <begin position="15"/>
        <end position="397"/>
    </location>
</feature>
<evidence type="ECO:0000256" key="3">
    <source>
        <dbReference type="ARBA" id="ARBA00022692"/>
    </source>
</evidence>
<dbReference type="GO" id="GO:0036376">
    <property type="term" value="P:sodium ion export across plasma membrane"/>
    <property type="evidence" value="ECO:0007669"/>
    <property type="project" value="InterPro"/>
</dbReference>
<dbReference type="KEGG" id="hmi:soil367_13175"/>
<dbReference type="InterPro" id="IPR006153">
    <property type="entry name" value="Cation/H_exchanger_TM"/>
</dbReference>
<dbReference type="EMBL" id="CP031093">
    <property type="protein sequence ID" value="QCF26806.1"/>
    <property type="molecule type" value="Genomic_DNA"/>
</dbReference>
<evidence type="ECO:0000313" key="9">
    <source>
        <dbReference type="EMBL" id="QCF26806.1"/>
    </source>
</evidence>
<feature type="transmembrane region" description="Helical" evidence="7">
    <location>
        <begin position="6"/>
        <end position="22"/>
    </location>
</feature>
<accession>A0A4P7XIC0</accession>
<dbReference type="GO" id="GO:0015385">
    <property type="term" value="F:sodium:proton antiporter activity"/>
    <property type="evidence" value="ECO:0007669"/>
    <property type="project" value="InterPro"/>
</dbReference>
<evidence type="ECO:0000256" key="1">
    <source>
        <dbReference type="ARBA" id="ARBA00004141"/>
    </source>
</evidence>
<feature type="transmembrane region" description="Helical" evidence="7">
    <location>
        <begin position="315"/>
        <end position="334"/>
    </location>
</feature>
<dbReference type="OrthoDB" id="9810860at2"/>
<keyword evidence="2" id="KW-0050">Antiport</keyword>